<organism evidence="1 2">
    <name type="scientific">Salvia divinorum</name>
    <name type="common">Maria pastora</name>
    <name type="synonym">Diviner's sage</name>
    <dbReference type="NCBI Taxonomy" id="28513"/>
    <lineage>
        <taxon>Eukaryota</taxon>
        <taxon>Viridiplantae</taxon>
        <taxon>Streptophyta</taxon>
        <taxon>Embryophyta</taxon>
        <taxon>Tracheophyta</taxon>
        <taxon>Spermatophyta</taxon>
        <taxon>Magnoliopsida</taxon>
        <taxon>eudicotyledons</taxon>
        <taxon>Gunneridae</taxon>
        <taxon>Pentapetalae</taxon>
        <taxon>asterids</taxon>
        <taxon>lamiids</taxon>
        <taxon>Lamiales</taxon>
        <taxon>Lamiaceae</taxon>
        <taxon>Nepetoideae</taxon>
        <taxon>Mentheae</taxon>
        <taxon>Salviinae</taxon>
        <taxon>Salvia</taxon>
        <taxon>Salvia subgen. Calosphace</taxon>
    </lineage>
</organism>
<dbReference type="Proteomes" id="UP001567538">
    <property type="component" value="Unassembled WGS sequence"/>
</dbReference>
<gene>
    <name evidence="1" type="ORF">AAHA92_01849</name>
</gene>
<sequence>MNRMIDLDIVSLNFQKLDEPGIGYGYFSAFVCEENNVFTPASAFSWDNLQTVGYLKKSFLIYPVSEVPPRLSISVNLSKHYWEDRGPNPPVHSLTPGEA</sequence>
<evidence type="ECO:0000313" key="1">
    <source>
        <dbReference type="EMBL" id="KAL1566216.1"/>
    </source>
</evidence>
<name>A0ABD1IFX1_SALDI</name>
<accession>A0ABD1IFX1</accession>
<keyword evidence="2" id="KW-1185">Reference proteome</keyword>
<comment type="caution">
    <text evidence="1">The sequence shown here is derived from an EMBL/GenBank/DDBJ whole genome shotgun (WGS) entry which is preliminary data.</text>
</comment>
<dbReference type="EMBL" id="JBEAFC010000002">
    <property type="protein sequence ID" value="KAL1566216.1"/>
    <property type="molecule type" value="Genomic_DNA"/>
</dbReference>
<evidence type="ECO:0000313" key="2">
    <source>
        <dbReference type="Proteomes" id="UP001567538"/>
    </source>
</evidence>
<dbReference type="AlphaFoldDB" id="A0ABD1IFX1"/>
<proteinExistence type="predicted"/>
<protein>
    <submittedName>
        <fullName evidence="1">Uncharacterized protein</fullName>
    </submittedName>
</protein>
<reference evidence="1 2" key="1">
    <citation type="submission" date="2024-06" db="EMBL/GenBank/DDBJ databases">
        <title>A chromosome level genome sequence of Diviner's sage (Salvia divinorum).</title>
        <authorList>
            <person name="Ford S.A."/>
            <person name="Ro D.-K."/>
            <person name="Ness R.W."/>
            <person name="Phillips M.A."/>
        </authorList>
    </citation>
    <scope>NUCLEOTIDE SEQUENCE [LARGE SCALE GENOMIC DNA]</scope>
    <source>
        <strain evidence="1">SAF-2024a</strain>
        <tissue evidence="1">Leaf</tissue>
    </source>
</reference>